<feature type="binding site" evidence="8">
    <location>
        <position position="142"/>
    </location>
    <ligand>
        <name>substrate</name>
    </ligand>
</feature>
<gene>
    <name evidence="8 10" type="primary">nudC</name>
    <name evidence="10" type="ORF">JY500_02445</name>
</gene>
<comment type="catalytic activity">
    <reaction evidence="8">
        <text>NAD(+) + H2O = beta-nicotinamide D-ribonucleotide + AMP + 2 H(+)</text>
        <dbReference type="Rhea" id="RHEA:11800"/>
        <dbReference type="ChEBI" id="CHEBI:14649"/>
        <dbReference type="ChEBI" id="CHEBI:15377"/>
        <dbReference type="ChEBI" id="CHEBI:15378"/>
        <dbReference type="ChEBI" id="CHEBI:57540"/>
        <dbReference type="ChEBI" id="CHEBI:456215"/>
        <dbReference type="EC" id="3.6.1.22"/>
    </reaction>
</comment>
<feature type="binding site" evidence="8">
    <location>
        <position position="196"/>
    </location>
    <ligand>
        <name>a divalent metal cation</name>
        <dbReference type="ChEBI" id="CHEBI:60240"/>
        <label>2</label>
    </ligand>
</feature>
<keyword evidence="5 8" id="KW-0520">NAD</keyword>
<dbReference type="Pfam" id="PF09296">
    <property type="entry name" value="NUDIX-like"/>
    <property type="match status" value="1"/>
</dbReference>
<dbReference type="EC" id="3.6.1.22" evidence="8"/>
<feature type="binding site" evidence="8">
    <location>
        <position position="200"/>
    </location>
    <ligand>
        <name>a divalent metal cation</name>
        <dbReference type="ChEBI" id="CHEBI:60240"/>
        <label>1</label>
    </ligand>
</feature>
<dbReference type="Proteomes" id="UP000663570">
    <property type="component" value="Chromosome"/>
</dbReference>
<dbReference type="InterPro" id="IPR000086">
    <property type="entry name" value="NUDIX_hydrolase_dom"/>
</dbReference>
<evidence type="ECO:0000256" key="6">
    <source>
        <dbReference type="ARBA" id="ARBA00023211"/>
    </source>
</evidence>
<reference evidence="10 11" key="1">
    <citation type="submission" date="2021-02" db="EMBL/GenBank/DDBJ databases">
        <title>Niveibacterium changnyeongensis HC41.</title>
        <authorList>
            <person name="Kang M."/>
        </authorList>
    </citation>
    <scope>NUCLEOTIDE SEQUENCE [LARGE SCALE GENOMIC DNA]</scope>
    <source>
        <strain evidence="10 11">HC41</strain>
    </source>
</reference>
<dbReference type="PROSITE" id="PS00893">
    <property type="entry name" value="NUDIX_BOX"/>
    <property type="match status" value="1"/>
</dbReference>
<comment type="similarity">
    <text evidence="1 8">Belongs to the Nudix hydrolase family. NudC subfamily.</text>
</comment>
<comment type="catalytic activity">
    <reaction evidence="7">
        <text>a 5'-end NAD(+)-phospho-ribonucleoside in mRNA + H2O = a 5'-end phospho-adenosine-phospho-ribonucleoside in mRNA + beta-nicotinamide D-ribonucleotide + 2 H(+)</text>
        <dbReference type="Rhea" id="RHEA:60876"/>
        <dbReference type="Rhea" id="RHEA-COMP:15698"/>
        <dbReference type="Rhea" id="RHEA-COMP:15719"/>
        <dbReference type="ChEBI" id="CHEBI:14649"/>
        <dbReference type="ChEBI" id="CHEBI:15377"/>
        <dbReference type="ChEBI" id="CHEBI:15378"/>
        <dbReference type="ChEBI" id="CHEBI:144029"/>
        <dbReference type="ChEBI" id="CHEBI:144051"/>
    </reaction>
    <physiologicalReaction direction="left-to-right" evidence="7">
        <dbReference type="Rhea" id="RHEA:60877"/>
    </physiologicalReaction>
</comment>
<dbReference type="InterPro" id="IPR022925">
    <property type="entry name" value="RNA_Hydrolase_NudC"/>
</dbReference>
<evidence type="ECO:0000256" key="4">
    <source>
        <dbReference type="ARBA" id="ARBA00022842"/>
    </source>
</evidence>
<accession>A0ABX7M707</accession>
<feature type="binding site" evidence="8">
    <location>
        <begin position="214"/>
        <end position="221"/>
    </location>
    <ligand>
        <name>substrate</name>
    </ligand>
</feature>
<comment type="caution">
    <text evidence="8">Lacks conserved residue(s) required for the propagation of feature annotation.</text>
</comment>
<keyword evidence="3 8" id="KW-0378">Hydrolase</keyword>
<feature type="binding site" evidence="8">
    <location>
        <position position="180"/>
    </location>
    <ligand>
        <name>a divalent metal cation</name>
        <dbReference type="ChEBI" id="CHEBI:60240"/>
        <label>1</label>
    </ligand>
</feature>
<dbReference type="InterPro" id="IPR015375">
    <property type="entry name" value="NADH_PPase-like_N"/>
</dbReference>
<dbReference type="InterPro" id="IPR050241">
    <property type="entry name" value="NAD-cap_RNA_hydrolase_NudC"/>
</dbReference>
<keyword evidence="11" id="KW-1185">Reference proteome</keyword>
<comment type="cofactor">
    <cofactor evidence="8">
        <name>Mg(2+)</name>
        <dbReference type="ChEBI" id="CHEBI:18420"/>
    </cofactor>
    <cofactor evidence="8">
        <name>Mn(2+)</name>
        <dbReference type="ChEBI" id="CHEBI:29035"/>
    </cofactor>
    <text evidence="8">Divalent metal cations. Mg(2+) or Mn(2+).</text>
</comment>
<feature type="binding site" evidence="8">
    <location>
        <position position="241"/>
    </location>
    <ligand>
        <name>a divalent metal cation</name>
        <dbReference type="ChEBI" id="CHEBI:60240"/>
        <label>3</label>
    </ligand>
</feature>
<keyword evidence="2 8" id="KW-0479">Metal-binding</keyword>
<dbReference type="NCBIfam" id="NF001299">
    <property type="entry name" value="PRK00241.1"/>
    <property type="match status" value="1"/>
</dbReference>
<protein>
    <recommendedName>
        <fullName evidence="8">NAD-capped RNA hydrolase NudC</fullName>
        <shortName evidence="8">DeNADding enzyme NudC</shortName>
        <ecNumber evidence="8">3.6.1.-</ecNumber>
    </recommendedName>
    <alternativeName>
        <fullName evidence="8">NADH pyrophosphatase</fullName>
        <ecNumber evidence="8">3.6.1.22</ecNumber>
    </alternativeName>
</protein>
<dbReference type="EC" id="3.6.1.-" evidence="8"/>
<feature type="binding site" evidence="8">
    <location>
        <position position="119"/>
    </location>
    <ligand>
        <name>Zn(2+)</name>
        <dbReference type="ChEBI" id="CHEBI:29105"/>
    </ligand>
</feature>
<comment type="cofactor">
    <cofactor evidence="8">
        <name>Zn(2+)</name>
        <dbReference type="ChEBI" id="CHEBI:29105"/>
    </cofactor>
    <text evidence="8">Binds 1 zinc ion per subunit.</text>
</comment>
<feature type="binding site" evidence="8">
    <location>
        <position position="86"/>
    </location>
    <ligand>
        <name>substrate</name>
    </ligand>
</feature>
<evidence type="ECO:0000313" key="11">
    <source>
        <dbReference type="Proteomes" id="UP000663570"/>
    </source>
</evidence>
<keyword evidence="4 8" id="KW-0460">Magnesium</keyword>
<evidence type="ECO:0000313" key="10">
    <source>
        <dbReference type="EMBL" id="QSI77535.1"/>
    </source>
</evidence>
<dbReference type="RefSeq" id="WP_206254955.1">
    <property type="nucleotide sequence ID" value="NZ_CP071060.1"/>
</dbReference>
<keyword evidence="8" id="KW-0862">Zinc</keyword>
<sequence length="287" mass="31219">MQLPIDFQPGWAPADIEDASAHRFLFLQGALVVLRDGDGARLPDAAYRDLPIGVLHSVGVLDGRACHMAELSDAELPEGLEAVPLRQLFNRLPEALLAVAGRAQQLLDFARSHRFCGACGHANELFDEGRARRCPACGQVAYPRLAPAMMALIKRDGPNGRELLLAHGARFPGVIYSALAGFVEPSESVEDCLHREVFEEVGLRVKNLRYFGSQCWPFPHSLMIAFVADWASGEIVADPAEILDAAWFHIDALPPLPHQITIARRLINATIAEVAPDHPALSVYGAG</sequence>
<dbReference type="HAMAP" id="MF_00297">
    <property type="entry name" value="Nudix_NudC"/>
    <property type="match status" value="1"/>
</dbReference>
<dbReference type="EMBL" id="CP071060">
    <property type="protein sequence ID" value="QSI77535.1"/>
    <property type="molecule type" value="Genomic_DNA"/>
</dbReference>
<feature type="binding site" evidence="8">
    <location>
        <position position="241"/>
    </location>
    <ligand>
        <name>a divalent metal cation</name>
        <dbReference type="ChEBI" id="CHEBI:60240"/>
        <label>1</label>
    </ligand>
</feature>
<proteinExistence type="inferred from homology"/>
<comment type="subunit">
    <text evidence="8">Homodimer.</text>
</comment>
<feature type="domain" description="Nudix hydrolase" evidence="9">
    <location>
        <begin position="143"/>
        <end position="270"/>
    </location>
</feature>
<dbReference type="Pfam" id="PF09297">
    <property type="entry name" value="Zn_ribbon_NUD"/>
    <property type="match status" value="1"/>
</dbReference>
<comment type="catalytic activity">
    <reaction evidence="8">
        <text>NADH + H2O = reduced beta-nicotinamide D-ribonucleotide + AMP + 2 H(+)</text>
        <dbReference type="Rhea" id="RHEA:48868"/>
        <dbReference type="ChEBI" id="CHEBI:15377"/>
        <dbReference type="ChEBI" id="CHEBI:15378"/>
        <dbReference type="ChEBI" id="CHEBI:57945"/>
        <dbReference type="ChEBI" id="CHEBI:90832"/>
        <dbReference type="ChEBI" id="CHEBI:456215"/>
        <dbReference type="EC" id="3.6.1.22"/>
    </reaction>
</comment>
<feature type="binding site" evidence="8">
    <location>
        <position position="263"/>
    </location>
    <ligand>
        <name>substrate</name>
    </ligand>
</feature>
<dbReference type="Gene3D" id="3.90.79.20">
    <property type="match status" value="1"/>
</dbReference>
<name>A0ABX7M707_9RHOO</name>
<evidence type="ECO:0000256" key="5">
    <source>
        <dbReference type="ARBA" id="ARBA00023027"/>
    </source>
</evidence>
<dbReference type="InterPro" id="IPR015797">
    <property type="entry name" value="NUDIX_hydrolase-like_dom_sf"/>
</dbReference>
<feature type="short sequence motif" description="Nudix box" evidence="8">
    <location>
        <begin position="181"/>
        <end position="202"/>
    </location>
</feature>
<dbReference type="Gene3D" id="3.90.79.10">
    <property type="entry name" value="Nucleoside Triphosphate Pyrophosphohydrolase"/>
    <property type="match status" value="1"/>
</dbReference>
<dbReference type="PROSITE" id="PS51462">
    <property type="entry name" value="NUDIX"/>
    <property type="match status" value="1"/>
</dbReference>
<dbReference type="GO" id="GO:0016787">
    <property type="term" value="F:hydrolase activity"/>
    <property type="evidence" value="ECO:0007669"/>
    <property type="project" value="UniProtKB-KW"/>
</dbReference>
<evidence type="ECO:0000259" key="9">
    <source>
        <dbReference type="PROSITE" id="PS51462"/>
    </source>
</evidence>
<evidence type="ECO:0000256" key="1">
    <source>
        <dbReference type="ARBA" id="ARBA00009595"/>
    </source>
</evidence>
<dbReference type="InterPro" id="IPR015376">
    <property type="entry name" value="Znr_NADH_PPase"/>
</dbReference>
<evidence type="ECO:0000256" key="2">
    <source>
        <dbReference type="ARBA" id="ARBA00022723"/>
    </source>
</evidence>
<evidence type="ECO:0000256" key="7">
    <source>
        <dbReference type="ARBA" id="ARBA00023679"/>
    </source>
</evidence>
<evidence type="ECO:0000256" key="8">
    <source>
        <dbReference type="HAMAP-Rule" id="MF_00297"/>
    </source>
</evidence>
<comment type="function">
    <text evidence="8">mRNA decapping enzyme that specifically removes the nicotinamide adenine dinucleotide (NAD) cap from a subset of mRNAs by hydrolyzing the diphosphate linkage to produce nicotinamide mononucleotide (NMN) and 5' monophosphate mRNA. The NAD-cap is present at the 5'-end of some mRNAs and stabilizes RNA against 5'-processing. Has preference for mRNAs with a 5'-end purine. Catalyzes the hydrolysis of a broad range of dinucleotide pyrophosphates.</text>
</comment>
<feature type="binding site" evidence="8">
    <location>
        <position position="116"/>
    </location>
    <ligand>
        <name>Zn(2+)</name>
        <dbReference type="ChEBI" id="CHEBI:29105"/>
    </ligand>
</feature>
<dbReference type="InterPro" id="IPR049734">
    <property type="entry name" value="NudC-like_C"/>
</dbReference>
<dbReference type="CDD" id="cd03429">
    <property type="entry name" value="NUDIX_NADH_pyrophosphatase_Nudt13"/>
    <property type="match status" value="1"/>
</dbReference>
<dbReference type="PANTHER" id="PTHR42904:SF6">
    <property type="entry name" value="NAD-CAPPED RNA HYDROLASE NUDT12"/>
    <property type="match status" value="1"/>
</dbReference>
<dbReference type="Pfam" id="PF00293">
    <property type="entry name" value="NUDIX"/>
    <property type="match status" value="1"/>
</dbReference>
<dbReference type="SUPFAM" id="SSF55811">
    <property type="entry name" value="Nudix"/>
    <property type="match status" value="2"/>
</dbReference>
<feature type="binding site" evidence="8">
    <location>
        <position position="200"/>
    </location>
    <ligand>
        <name>a divalent metal cation</name>
        <dbReference type="ChEBI" id="CHEBI:60240"/>
        <label>3</label>
    </ligand>
</feature>
<feature type="binding site" evidence="8">
    <location>
        <position position="137"/>
    </location>
    <ligand>
        <name>Zn(2+)</name>
        <dbReference type="ChEBI" id="CHEBI:29105"/>
    </ligand>
</feature>
<dbReference type="PANTHER" id="PTHR42904">
    <property type="entry name" value="NUDIX HYDROLASE, NUDC SUBFAMILY"/>
    <property type="match status" value="1"/>
</dbReference>
<evidence type="ECO:0000256" key="3">
    <source>
        <dbReference type="ARBA" id="ARBA00022801"/>
    </source>
</evidence>
<dbReference type="InterPro" id="IPR020084">
    <property type="entry name" value="NUDIX_hydrolase_CS"/>
</dbReference>
<organism evidence="10 11">
    <name type="scientific">Niveibacterium microcysteis</name>
    <dbReference type="NCBI Taxonomy" id="2811415"/>
    <lineage>
        <taxon>Bacteria</taxon>
        <taxon>Pseudomonadati</taxon>
        <taxon>Pseudomonadota</taxon>
        <taxon>Betaproteobacteria</taxon>
        <taxon>Rhodocyclales</taxon>
        <taxon>Rhodocyclaceae</taxon>
        <taxon>Niveibacterium</taxon>
    </lineage>
</organism>
<feature type="binding site" evidence="8">
    <location>
        <position position="134"/>
    </location>
    <ligand>
        <name>Zn(2+)</name>
        <dbReference type="ChEBI" id="CHEBI:29105"/>
    </ligand>
</feature>
<feature type="binding site" evidence="8">
    <location>
        <position position="196"/>
    </location>
    <ligand>
        <name>a divalent metal cation</name>
        <dbReference type="ChEBI" id="CHEBI:60240"/>
        <label>3</label>
    </ligand>
</feature>
<keyword evidence="6 8" id="KW-0464">Manganese</keyword>